<dbReference type="GO" id="GO:0006353">
    <property type="term" value="P:DNA-templated transcription termination"/>
    <property type="evidence" value="ECO:0007669"/>
    <property type="project" value="UniProtKB-KW"/>
</dbReference>
<reference evidence="4 5" key="1">
    <citation type="journal article" date="2018" name="Science">
        <title>The opium poppy genome and morphinan production.</title>
        <authorList>
            <person name="Guo L."/>
            <person name="Winzer T."/>
            <person name="Yang X."/>
            <person name="Li Y."/>
            <person name="Ning Z."/>
            <person name="He Z."/>
            <person name="Teodor R."/>
            <person name="Lu Y."/>
            <person name="Bowser T.A."/>
            <person name="Graham I.A."/>
            <person name="Ye K."/>
        </authorList>
    </citation>
    <scope>NUCLEOTIDE SEQUENCE [LARGE SCALE GENOMIC DNA]</scope>
    <source>
        <strain evidence="5">cv. HN1</strain>
        <tissue evidence="4">Leaves</tissue>
    </source>
</reference>
<keyword evidence="3" id="KW-0809">Transit peptide</keyword>
<evidence type="ECO:0000313" key="5">
    <source>
        <dbReference type="Proteomes" id="UP000316621"/>
    </source>
</evidence>
<keyword evidence="5" id="KW-1185">Reference proteome</keyword>
<dbReference type="PANTHER" id="PTHR13068:SF236">
    <property type="entry name" value="OS02G0749800 PROTEIN"/>
    <property type="match status" value="1"/>
</dbReference>
<keyword evidence="2" id="KW-0805">Transcription regulation</keyword>
<dbReference type="Gramene" id="RZC64837">
    <property type="protein sequence ID" value="RZC64837"/>
    <property type="gene ID" value="C5167_008523"/>
</dbReference>
<dbReference type="GO" id="GO:0003676">
    <property type="term" value="F:nucleic acid binding"/>
    <property type="evidence" value="ECO:0007669"/>
    <property type="project" value="InterPro"/>
</dbReference>
<protein>
    <submittedName>
        <fullName evidence="4">Uncharacterized protein</fullName>
    </submittedName>
</protein>
<dbReference type="PANTHER" id="PTHR13068">
    <property type="entry name" value="CGI-12 PROTEIN-RELATED"/>
    <property type="match status" value="1"/>
</dbReference>
<organism evidence="4 5">
    <name type="scientific">Papaver somniferum</name>
    <name type="common">Opium poppy</name>
    <dbReference type="NCBI Taxonomy" id="3469"/>
    <lineage>
        <taxon>Eukaryota</taxon>
        <taxon>Viridiplantae</taxon>
        <taxon>Streptophyta</taxon>
        <taxon>Embryophyta</taxon>
        <taxon>Tracheophyta</taxon>
        <taxon>Spermatophyta</taxon>
        <taxon>Magnoliopsida</taxon>
        <taxon>Ranunculales</taxon>
        <taxon>Papaveraceae</taxon>
        <taxon>Papaveroideae</taxon>
        <taxon>Papaver</taxon>
    </lineage>
</organism>
<dbReference type="Pfam" id="PF02536">
    <property type="entry name" value="mTERF"/>
    <property type="match status" value="1"/>
</dbReference>
<keyword evidence="2" id="KW-0806">Transcription termination</keyword>
<evidence type="ECO:0000256" key="3">
    <source>
        <dbReference type="ARBA" id="ARBA00022946"/>
    </source>
</evidence>
<comment type="similarity">
    <text evidence="1">Belongs to the mTERF family.</text>
</comment>
<evidence type="ECO:0000256" key="1">
    <source>
        <dbReference type="ARBA" id="ARBA00007692"/>
    </source>
</evidence>
<dbReference type="AlphaFoldDB" id="A0A4Y7JVV6"/>
<proteinExistence type="inferred from homology"/>
<dbReference type="EMBL" id="CM010720">
    <property type="protein sequence ID" value="RZC64837.1"/>
    <property type="molecule type" value="Genomic_DNA"/>
</dbReference>
<name>A0A4Y7JVV6_PAPSO</name>
<sequence>MFRSLWCRVGANLQTTTPINGVPSPSSSRINGLKQLRVNVKLLRCEGVPESYIIKYLIIKPRSFMADADKFNKIVEKLKGMGFDPLATTFLQAIERLTSMTEATWRKKMDVYKRRSWSEDHLHTAFRKCPSCMKASEKKITAVMDFLERIIPRCSVIRILVSKGLIEEKISLVSLGSLTDKSFSDKFVTPYEQEAPALMKEPSQFEALLGSQSRRTAHED</sequence>
<evidence type="ECO:0000256" key="2">
    <source>
        <dbReference type="ARBA" id="ARBA00022472"/>
    </source>
</evidence>
<accession>A0A4Y7JVV6</accession>
<dbReference type="Gene3D" id="1.25.70.10">
    <property type="entry name" value="Transcription termination factor 3, mitochondrial"/>
    <property type="match status" value="1"/>
</dbReference>
<dbReference type="OMA" id="MENRIVP"/>
<dbReference type="InterPro" id="IPR038538">
    <property type="entry name" value="MTERF_sf"/>
</dbReference>
<dbReference type="InterPro" id="IPR003690">
    <property type="entry name" value="MTERF"/>
</dbReference>
<keyword evidence="2" id="KW-0804">Transcription</keyword>
<gene>
    <name evidence="4" type="ORF">C5167_008523</name>
</gene>
<evidence type="ECO:0000313" key="4">
    <source>
        <dbReference type="EMBL" id="RZC64837.1"/>
    </source>
</evidence>
<dbReference type="Proteomes" id="UP000316621">
    <property type="component" value="Chromosome 6"/>
</dbReference>